<dbReference type="AlphaFoldDB" id="A0A5E4CU24"/>
<evidence type="ECO:0008006" key="8">
    <source>
        <dbReference type="Google" id="ProtNLM"/>
    </source>
</evidence>
<dbReference type="SUPFAM" id="SSF161070">
    <property type="entry name" value="SNF-like"/>
    <property type="match status" value="1"/>
</dbReference>
<organism evidence="7">
    <name type="scientific">Marmota monax</name>
    <name type="common">Woodchuck</name>
    <dbReference type="NCBI Taxonomy" id="9995"/>
    <lineage>
        <taxon>Eukaryota</taxon>
        <taxon>Metazoa</taxon>
        <taxon>Chordata</taxon>
        <taxon>Craniata</taxon>
        <taxon>Vertebrata</taxon>
        <taxon>Euteleostomi</taxon>
        <taxon>Mammalia</taxon>
        <taxon>Eutheria</taxon>
        <taxon>Euarchontoglires</taxon>
        <taxon>Glires</taxon>
        <taxon>Rodentia</taxon>
        <taxon>Sciuromorpha</taxon>
        <taxon>Sciuridae</taxon>
        <taxon>Xerinae</taxon>
        <taxon>Marmotini</taxon>
        <taxon>Marmota</taxon>
    </lineage>
</organism>
<feature type="binding site" evidence="6">
    <location>
        <position position="32"/>
    </location>
    <ligand>
        <name>Na(+)</name>
        <dbReference type="ChEBI" id="CHEBI:29101"/>
        <label>1</label>
    </ligand>
</feature>
<evidence type="ECO:0000256" key="1">
    <source>
        <dbReference type="ARBA" id="ARBA00004141"/>
    </source>
</evidence>
<name>A0A5E4CU24_MARMO</name>
<evidence type="ECO:0000256" key="3">
    <source>
        <dbReference type="ARBA" id="ARBA00022692"/>
    </source>
</evidence>
<evidence type="ECO:0000256" key="6">
    <source>
        <dbReference type="PIRSR" id="PIRSR600175-1"/>
    </source>
</evidence>
<dbReference type="GO" id="GO:0005886">
    <property type="term" value="C:plasma membrane"/>
    <property type="evidence" value="ECO:0007669"/>
    <property type="project" value="TreeGrafter"/>
</dbReference>
<dbReference type="EMBL" id="CABDUW010001899">
    <property type="protein sequence ID" value="VTJ84511.1"/>
    <property type="molecule type" value="Genomic_DNA"/>
</dbReference>
<keyword evidence="5" id="KW-0472">Membrane</keyword>
<feature type="binding site" evidence="6">
    <location>
        <position position="34"/>
    </location>
    <ligand>
        <name>Na(+)</name>
        <dbReference type="ChEBI" id="CHEBI:29101"/>
        <label>1</label>
    </ligand>
</feature>
<dbReference type="PROSITE" id="PS50267">
    <property type="entry name" value="NA_NEUROTRAN_SYMP_3"/>
    <property type="match status" value="1"/>
</dbReference>
<sequence>MAQAPSPGLVDSCEDERPHWDSKFQYLLSCIGFAVGLGNIWRFPYLCQTHGGDPHLRSLSVRQLSLLATLSSSIIYSLHVATERKRSSGMQEISLRVHGPRPVPRCGRAESIRAWCLWLEADQCPPGCKDMLHSSAKAWES</sequence>
<dbReference type="GO" id="GO:0035725">
    <property type="term" value="P:sodium ion transmembrane transport"/>
    <property type="evidence" value="ECO:0007669"/>
    <property type="project" value="TreeGrafter"/>
</dbReference>
<protein>
    <recommendedName>
        <fullName evidence="8">Transporter</fullName>
    </recommendedName>
</protein>
<keyword evidence="6" id="KW-0915">Sodium</keyword>
<accession>A0A5E4CU24</accession>
<proteinExistence type="predicted"/>
<dbReference type="PANTHER" id="PTHR11616:SF109">
    <property type="entry name" value="INACTIVE SODIUM-DEPENDENT NEUTRAL AMINO ACID TRANSPORTER B(0)AT3"/>
    <property type="match status" value="1"/>
</dbReference>
<reference evidence="7" key="1">
    <citation type="submission" date="2019-04" db="EMBL/GenBank/DDBJ databases">
        <authorList>
            <person name="Alioto T."/>
            <person name="Alioto T."/>
        </authorList>
    </citation>
    <scope>NUCLEOTIDE SEQUENCE [LARGE SCALE GENOMIC DNA]</scope>
</reference>
<keyword evidence="6" id="KW-0479">Metal-binding</keyword>
<comment type="caution">
    <text evidence="7">The sequence shown here is derived from an EMBL/GenBank/DDBJ whole genome shotgun (WGS) entry which is preliminary data.</text>
</comment>
<gene>
    <name evidence="7" type="ORF">MONAX_5E020269</name>
</gene>
<dbReference type="InterPro" id="IPR037272">
    <property type="entry name" value="SNS_sf"/>
</dbReference>
<dbReference type="GO" id="GO:0046872">
    <property type="term" value="F:metal ion binding"/>
    <property type="evidence" value="ECO:0007669"/>
    <property type="project" value="UniProtKB-KW"/>
</dbReference>
<evidence type="ECO:0000313" key="7">
    <source>
        <dbReference type="EMBL" id="VTJ84511.1"/>
    </source>
</evidence>
<evidence type="ECO:0000256" key="5">
    <source>
        <dbReference type="ARBA" id="ARBA00023136"/>
    </source>
</evidence>
<keyword evidence="3" id="KW-0812">Transmembrane</keyword>
<dbReference type="GO" id="GO:0006865">
    <property type="term" value="P:amino acid transport"/>
    <property type="evidence" value="ECO:0007669"/>
    <property type="project" value="TreeGrafter"/>
</dbReference>
<evidence type="ECO:0000256" key="2">
    <source>
        <dbReference type="ARBA" id="ARBA00022448"/>
    </source>
</evidence>
<feature type="binding site" evidence="6">
    <location>
        <position position="35"/>
    </location>
    <ligand>
        <name>Na(+)</name>
        <dbReference type="ChEBI" id="CHEBI:29101"/>
        <label>1</label>
    </ligand>
</feature>
<dbReference type="Pfam" id="PF00209">
    <property type="entry name" value="SNF"/>
    <property type="match status" value="1"/>
</dbReference>
<evidence type="ECO:0000256" key="4">
    <source>
        <dbReference type="ARBA" id="ARBA00022989"/>
    </source>
</evidence>
<keyword evidence="2" id="KW-0813">Transport</keyword>
<comment type="subcellular location">
    <subcellularLocation>
        <location evidence="1">Membrane</location>
        <topology evidence="1">Multi-pass membrane protein</topology>
    </subcellularLocation>
</comment>
<keyword evidence="4" id="KW-1133">Transmembrane helix</keyword>
<feature type="binding site" evidence="6">
    <location>
        <position position="39"/>
    </location>
    <ligand>
        <name>Na(+)</name>
        <dbReference type="ChEBI" id="CHEBI:29101"/>
        <label>1</label>
    </ligand>
</feature>
<dbReference type="PANTHER" id="PTHR11616">
    <property type="entry name" value="SODIUM/CHLORIDE DEPENDENT TRANSPORTER"/>
    <property type="match status" value="1"/>
</dbReference>
<dbReference type="InterPro" id="IPR000175">
    <property type="entry name" value="Na/ntran_symport"/>
</dbReference>